<protein>
    <recommendedName>
        <fullName evidence="2">C-type lectin domain-containing protein</fullName>
    </recommendedName>
</protein>
<sequence length="372" mass="44347">GQDTEHRLHTLSRCQCLVSTCHIYKYTFIKEKMRWKDAQMYCRTNHTDLAILFNGPDEKRLRQSAGNMDEPEAWIGLYHRQPSTRQWHWSLPEEKFHEDDTRWDTDEPNDGGQQENFFCSTCKMCFSHEACSSVYSAGKQNCSIVHEEKKWREAQIHCREKNRDLISGIKQLEEFTVTESQKKKMWIGLFRDKWRWSSGNRFNFRNWESDQDETEGEKCASIQLTGLKKWKSADCQCLVSTCHNYKYTFIKEKMRWKDAQMYCRTNHTDLAILFNGPDEKRLRQSAGNMDEPEAWIGLYHHQPSTRQWHWSLPEEKFHEDDTRWDTDEPNGGGQQENCVIITRDKKWIDLKCDKKNEFVCCDETNVSFLFNL</sequence>
<dbReference type="Pfam" id="PF00059">
    <property type="entry name" value="Lectin_C"/>
    <property type="match status" value="3"/>
</dbReference>
<evidence type="ECO:0000256" key="1">
    <source>
        <dbReference type="ARBA" id="ARBA00023157"/>
    </source>
</evidence>
<evidence type="ECO:0000313" key="4">
    <source>
        <dbReference type="Proteomes" id="UP000694558"/>
    </source>
</evidence>
<dbReference type="PANTHER" id="PTHR45784">
    <property type="entry name" value="C-TYPE LECTIN DOMAIN FAMILY 20 MEMBER A-RELATED"/>
    <property type="match status" value="1"/>
</dbReference>
<dbReference type="Ensembl" id="ENSSMAT00000068066.1">
    <property type="protein sequence ID" value="ENSSMAP00000042245.1"/>
    <property type="gene ID" value="ENSSMAG00000032650.1"/>
</dbReference>
<dbReference type="CDD" id="cd00037">
    <property type="entry name" value="CLECT"/>
    <property type="match status" value="1"/>
</dbReference>
<reference evidence="3" key="1">
    <citation type="submission" date="2023-05" db="EMBL/GenBank/DDBJ databases">
        <title>High-quality long-read genome of Scophthalmus maximus.</title>
        <authorList>
            <person name="Lien S."/>
            <person name="Martinez P."/>
        </authorList>
    </citation>
    <scope>NUCLEOTIDE SEQUENCE [LARGE SCALE GENOMIC DNA]</scope>
</reference>
<dbReference type="InterPro" id="IPR016186">
    <property type="entry name" value="C-type_lectin-like/link_sf"/>
</dbReference>
<dbReference type="SUPFAM" id="SSF56436">
    <property type="entry name" value="C-type lectin-like"/>
    <property type="match status" value="3"/>
</dbReference>
<dbReference type="InterPro" id="IPR001304">
    <property type="entry name" value="C-type_lectin-like"/>
</dbReference>
<evidence type="ECO:0000259" key="2">
    <source>
        <dbReference type="PROSITE" id="PS50041"/>
    </source>
</evidence>
<organism evidence="3 4">
    <name type="scientific">Scophthalmus maximus</name>
    <name type="common">Turbot</name>
    <name type="synonym">Psetta maxima</name>
    <dbReference type="NCBI Taxonomy" id="52904"/>
    <lineage>
        <taxon>Eukaryota</taxon>
        <taxon>Metazoa</taxon>
        <taxon>Chordata</taxon>
        <taxon>Craniata</taxon>
        <taxon>Vertebrata</taxon>
        <taxon>Euteleostomi</taxon>
        <taxon>Actinopterygii</taxon>
        <taxon>Neopterygii</taxon>
        <taxon>Teleostei</taxon>
        <taxon>Neoteleostei</taxon>
        <taxon>Acanthomorphata</taxon>
        <taxon>Carangaria</taxon>
        <taxon>Pleuronectiformes</taxon>
        <taxon>Pleuronectoidei</taxon>
        <taxon>Scophthalmidae</taxon>
        <taxon>Scophthalmus</taxon>
    </lineage>
</organism>
<feature type="domain" description="C-type lectin" evidence="2">
    <location>
        <begin position="138"/>
        <end position="236"/>
    </location>
</feature>
<dbReference type="GeneTree" id="ENSGT01030000234892"/>
<proteinExistence type="predicted"/>
<feature type="domain" description="C-type lectin" evidence="2">
    <location>
        <begin position="242"/>
        <end position="361"/>
    </location>
</feature>
<dbReference type="Proteomes" id="UP000694558">
    <property type="component" value="Chromosome 2"/>
</dbReference>
<dbReference type="SMART" id="SM00034">
    <property type="entry name" value="CLECT"/>
    <property type="match status" value="3"/>
</dbReference>
<dbReference type="PANTHER" id="PTHR45784:SF3">
    <property type="entry name" value="C-TYPE LECTIN DOMAIN FAMILY 4 MEMBER K-LIKE-RELATED"/>
    <property type="match status" value="1"/>
</dbReference>
<reference evidence="3" key="2">
    <citation type="submission" date="2025-08" db="UniProtKB">
        <authorList>
            <consortium name="Ensembl"/>
        </authorList>
    </citation>
    <scope>IDENTIFICATION</scope>
</reference>
<dbReference type="InterPro" id="IPR016187">
    <property type="entry name" value="CTDL_fold"/>
</dbReference>
<dbReference type="PROSITE" id="PS00615">
    <property type="entry name" value="C_TYPE_LECTIN_1"/>
    <property type="match status" value="1"/>
</dbReference>
<dbReference type="PROSITE" id="PS50041">
    <property type="entry name" value="C_TYPE_LECTIN_2"/>
    <property type="match status" value="3"/>
</dbReference>
<dbReference type="InterPro" id="IPR018378">
    <property type="entry name" value="C-type_lectin_CS"/>
</dbReference>
<dbReference type="AlphaFoldDB" id="A0A8D3C4N7"/>
<keyword evidence="1" id="KW-1015">Disulfide bond</keyword>
<evidence type="ECO:0000313" key="3">
    <source>
        <dbReference type="Ensembl" id="ENSSMAP00000042245.1"/>
    </source>
</evidence>
<feature type="domain" description="C-type lectin" evidence="2">
    <location>
        <begin position="26"/>
        <end position="132"/>
    </location>
</feature>
<dbReference type="Gene3D" id="3.10.100.10">
    <property type="entry name" value="Mannose-Binding Protein A, subunit A"/>
    <property type="match status" value="3"/>
</dbReference>
<name>A0A8D3C4N7_SCOMX</name>
<accession>A0A8D3C4N7</accession>